<name>E1K1Z0_SOLFR</name>
<dbReference type="GO" id="GO:0046872">
    <property type="term" value="F:metal ion binding"/>
    <property type="evidence" value="ECO:0007669"/>
    <property type="project" value="UniProtKB-KW"/>
</dbReference>
<dbReference type="InterPro" id="IPR017900">
    <property type="entry name" value="4Fe4S_Fe_S_CS"/>
</dbReference>
<dbReference type="SUPFAM" id="SSF52540">
    <property type="entry name" value="P-loop containing nucleoside triphosphate hydrolases"/>
    <property type="match status" value="1"/>
</dbReference>
<feature type="domain" description="4Fe-4S ferredoxin-type" evidence="4">
    <location>
        <begin position="89"/>
        <end position="118"/>
    </location>
</feature>
<dbReference type="Gene3D" id="3.40.50.300">
    <property type="entry name" value="P-loop containing nucleotide triphosphate hydrolases"/>
    <property type="match status" value="1"/>
</dbReference>
<comment type="caution">
    <text evidence="5">The sequence shown here is derived from an EMBL/GenBank/DDBJ whole genome shotgun (WGS) entry which is preliminary data.</text>
</comment>
<dbReference type="InterPro" id="IPR017896">
    <property type="entry name" value="4Fe4S_Fe-S-bd"/>
</dbReference>
<dbReference type="STRING" id="596151.DesfrDRAFT_3890"/>
<dbReference type="PANTHER" id="PTHR43534">
    <property type="entry name" value="MIND SUPERFAMILY P-LOOP ATPASE CONTAINING AN INSERTED FERREDOXIN DOMAIN"/>
    <property type="match status" value="1"/>
</dbReference>
<dbReference type="PROSITE" id="PS51379">
    <property type="entry name" value="4FE4S_FER_2"/>
    <property type="match status" value="2"/>
</dbReference>
<keyword evidence="2" id="KW-0408">Iron</keyword>
<accession>E1K1Z0</accession>
<dbReference type="PANTHER" id="PTHR43534:SF1">
    <property type="entry name" value="4FE-4S CLUSTER CONTAINING PARA FAMILY ATPASE PROTEIN"/>
    <property type="match status" value="1"/>
</dbReference>
<dbReference type="GO" id="GO:0051536">
    <property type="term" value="F:iron-sulfur cluster binding"/>
    <property type="evidence" value="ECO:0007669"/>
    <property type="project" value="UniProtKB-KW"/>
</dbReference>
<dbReference type="Gene3D" id="3.30.70.20">
    <property type="match status" value="1"/>
</dbReference>
<organism evidence="5 6">
    <name type="scientific">Solidesulfovibrio fructosivorans JJ]</name>
    <dbReference type="NCBI Taxonomy" id="596151"/>
    <lineage>
        <taxon>Bacteria</taxon>
        <taxon>Pseudomonadati</taxon>
        <taxon>Thermodesulfobacteriota</taxon>
        <taxon>Desulfovibrionia</taxon>
        <taxon>Desulfovibrionales</taxon>
        <taxon>Desulfovibrionaceae</taxon>
        <taxon>Solidesulfovibrio</taxon>
    </lineage>
</organism>
<evidence type="ECO:0000259" key="4">
    <source>
        <dbReference type="PROSITE" id="PS51379"/>
    </source>
</evidence>
<evidence type="ECO:0000256" key="1">
    <source>
        <dbReference type="ARBA" id="ARBA00022723"/>
    </source>
</evidence>
<dbReference type="Pfam" id="PF01656">
    <property type="entry name" value="CbiA"/>
    <property type="match status" value="1"/>
</dbReference>
<dbReference type="OrthoDB" id="9778602at2"/>
<dbReference type="InterPro" id="IPR027417">
    <property type="entry name" value="P-loop_NTPase"/>
</dbReference>
<evidence type="ECO:0000256" key="3">
    <source>
        <dbReference type="ARBA" id="ARBA00023014"/>
    </source>
</evidence>
<dbReference type="RefSeq" id="WP_005996746.1">
    <property type="nucleotide sequence ID" value="NZ_AECZ01000046.1"/>
</dbReference>
<gene>
    <name evidence="5" type="ORF">DesfrDRAFT_3890</name>
</gene>
<dbReference type="CDD" id="cd03110">
    <property type="entry name" value="SIMIBI_bact_arch"/>
    <property type="match status" value="1"/>
</dbReference>
<proteinExistence type="predicted"/>
<dbReference type="eggNOG" id="COG1149">
    <property type="taxonomic scope" value="Bacteria"/>
</dbReference>
<feature type="domain" description="4Fe-4S ferredoxin-type" evidence="4">
    <location>
        <begin position="59"/>
        <end position="88"/>
    </location>
</feature>
<reference evidence="5 6" key="1">
    <citation type="submission" date="2010-08" db="EMBL/GenBank/DDBJ databases">
        <title>The draft genome of Desulfovibrio fructosovorans JJ.</title>
        <authorList>
            <consortium name="US DOE Joint Genome Institute (JGI-PGF)"/>
            <person name="Lucas S."/>
            <person name="Copeland A."/>
            <person name="Lapidus A."/>
            <person name="Cheng J.-F."/>
            <person name="Bruce D."/>
            <person name="Goodwin L."/>
            <person name="Pitluck S."/>
            <person name="Land M.L."/>
            <person name="Hauser L."/>
            <person name="Chang Y.-J."/>
            <person name="Jeffries C."/>
            <person name="Wall J.D."/>
            <person name="Stahl D.A."/>
            <person name="Arkin A.P."/>
            <person name="Dehal P."/>
            <person name="Stolyar S.M."/>
            <person name="Hazen T.C."/>
            <person name="Woyke T.J."/>
        </authorList>
    </citation>
    <scope>NUCLEOTIDE SEQUENCE [LARGE SCALE GENOMIC DNA]</scope>
    <source>
        <strain evidence="5 6">JJ</strain>
    </source>
</reference>
<dbReference type="EMBL" id="AECZ01000046">
    <property type="protein sequence ID" value="EFL49396.1"/>
    <property type="molecule type" value="Genomic_DNA"/>
</dbReference>
<keyword evidence="1" id="KW-0479">Metal-binding</keyword>
<sequence>MREIIVLSGKGGAGKTSVTAAFAALARKKVVCDLDVDAPDLHILLDPSDEAKEPFISGNLAVIDRDLCDGCGICKETCRFDAVIAGPDGKCRIEESRCEGCKACVVLCPRQAIAFPPRTCGFSAIAATRFGPLVHARLDPGAENSGRLVMLLKQKARKLAEMEGLDLILCDGAPGIACPVISALSGATMTVLVTEPTPSGTHDLKRVADLCAHFKLPAGVIINKADLNPDEAARIEDYCIQNGLTLLGHLPHHPDVTRAMVARKTLPEYGGPLVDDIRRLWDATIALADTCAKGK</sequence>
<dbReference type="AlphaFoldDB" id="E1K1Z0"/>
<evidence type="ECO:0000313" key="5">
    <source>
        <dbReference type="EMBL" id="EFL49396.1"/>
    </source>
</evidence>
<dbReference type="Proteomes" id="UP000006250">
    <property type="component" value="Unassembled WGS sequence"/>
</dbReference>
<dbReference type="Pfam" id="PF00037">
    <property type="entry name" value="Fer4"/>
    <property type="match status" value="2"/>
</dbReference>
<dbReference type="PROSITE" id="PS00198">
    <property type="entry name" value="4FE4S_FER_1"/>
    <property type="match status" value="1"/>
</dbReference>
<evidence type="ECO:0000256" key="2">
    <source>
        <dbReference type="ARBA" id="ARBA00023004"/>
    </source>
</evidence>
<evidence type="ECO:0000313" key="6">
    <source>
        <dbReference type="Proteomes" id="UP000006250"/>
    </source>
</evidence>
<protein>
    <submittedName>
        <fullName evidence="5">Cobyrinic acid ac-diamide synthase</fullName>
    </submittedName>
</protein>
<dbReference type="InterPro" id="IPR002586">
    <property type="entry name" value="CobQ/CobB/MinD/ParA_Nub-bd_dom"/>
</dbReference>
<keyword evidence="6" id="KW-1185">Reference proteome</keyword>
<keyword evidence="3" id="KW-0411">Iron-sulfur</keyword>